<dbReference type="InterPro" id="IPR053961">
    <property type="entry name" value="XRCC4_N"/>
</dbReference>
<evidence type="ECO:0000256" key="5">
    <source>
        <dbReference type="SAM" id="MobiDB-lite"/>
    </source>
</evidence>
<name>A0A8T0I5A9_CERPU</name>
<feature type="compositionally biased region" description="Acidic residues" evidence="5">
    <location>
        <begin position="419"/>
        <end position="430"/>
    </location>
</feature>
<dbReference type="GO" id="GO:0006310">
    <property type="term" value="P:DNA recombination"/>
    <property type="evidence" value="ECO:0007669"/>
    <property type="project" value="InterPro"/>
</dbReference>
<feature type="region of interest" description="Disordered" evidence="5">
    <location>
        <begin position="368"/>
        <end position="441"/>
    </location>
</feature>
<evidence type="ECO:0008006" key="10">
    <source>
        <dbReference type="Google" id="ProtNLM"/>
    </source>
</evidence>
<keyword evidence="9" id="KW-1185">Reference proteome</keyword>
<feature type="region of interest" description="Disordered" evidence="5">
    <location>
        <begin position="170"/>
        <end position="225"/>
    </location>
</feature>
<dbReference type="Gene3D" id="2.170.210.10">
    <property type="entry name" value="DNA double-strand break repair and VJ recombination XRCC4, N-terminal"/>
    <property type="match status" value="1"/>
</dbReference>
<dbReference type="Pfam" id="PF11926">
    <property type="entry name" value="DUF3444"/>
    <property type="match status" value="1"/>
</dbReference>
<protein>
    <recommendedName>
        <fullName evidence="10">DUF3444 domain-containing protein</fullName>
    </recommendedName>
</protein>
<feature type="compositionally biased region" description="Pro residues" evidence="5">
    <location>
        <begin position="240"/>
        <end position="249"/>
    </location>
</feature>
<evidence type="ECO:0000256" key="1">
    <source>
        <dbReference type="ARBA" id="ARBA00004123"/>
    </source>
</evidence>
<dbReference type="SUPFAM" id="SSF50809">
    <property type="entry name" value="XRCC4, N-terminal domain"/>
    <property type="match status" value="1"/>
</dbReference>
<evidence type="ECO:0000313" key="8">
    <source>
        <dbReference type="EMBL" id="KAG0578297.1"/>
    </source>
</evidence>
<feature type="domain" description="DUF3444" evidence="7">
    <location>
        <begin position="447"/>
        <end position="653"/>
    </location>
</feature>
<keyword evidence="2" id="KW-0227">DNA damage</keyword>
<evidence type="ECO:0000259" key="6">
    <source>
        <dbReference type="Pfam" id="PF06632"/>
    </source>
</evidence>
<dbReference type="PANTHER" id="PTHR45089:SF24">
    <property type="entry name" value="DNAJ HEAT SHOCK N-TERMINAL DOMAIN-CONTAINING PROTEIN"/>
    <property type="match status" value="1"/>
</dbReference>
<dbReference type="EMBL" id="CM026424">
    <property type="protein sequence ID" value="KAG0578297.1"/>
    <property type="molecule type" value="Genomic_DNA"/>
</dbReference>
<organism evidence="8 9">
    <name type="scientific">Ceratodon purpureus</name>
    <name type="common">Fire moss</name>
    <name type="synonym">Dicranum purpureum</name>
    <dbReference type="NCBI Taxonomy" id="3225"/>
    <lineage>
        <taxon>Eukaryota</taxon>
        <taxon>Viridiplantae</taxon>
        <taxon>Streptophyta</taxon>
        <taxon>Embryophyta</taxon>
        <taxon>Bryophyta</taxon>
        <taxon>Bryophytina</taxon>
        <taxon>Bryopsida</taxon>
        <taxon>Dicranidae</taxon>
        <taxon>Pseudoditrichales</taxon>
        <taxon>Ditrichaceae</taxon>
        <taxon>Ceratodon</taxon>
    </lineage>
</organism>
<dbReference type="GO" id="GO:0005634">
    <property type="term" value="C:nucleus"/>
    <property type="evidence" value="ECO:0007669"/>
    <property type="project" value="UniProtKB-SubCell"/>
</dbReference>
<dbReference type="InterPro" id="IPR009089">
    <property type="entry name" value="XRCC4_N_sf"/>
</dbReference>
<evidence type="ECO:0000313" key="9">
    <source>
        <dbReference type="Proteomes" id="UP000822688"/>
    </source>
</evidence>
<dbReference type="InterPro" id="IPR038051">
    <property type="entry name" value="XRCC4-like_N_sf"/>
</dbReference>
<accession>A0A8T0I5A9</accession>
<dbReference type="GO" id="GO:0006303">
    <property type="term" value="P:double-strand break repair via nonhomologous end joining"/>
    <property type="evidence" value="ECO:0007669"/>
    <property type="project" value="UniProtKB-ARBA"/>
</dbReference>
<dbReference type="InterPro" id="IPR024593">
    <property type="entry name" value="DUF3444"/>
</dbReference>
<comment type="subcellular location">
    <subcellularLocation>
        <location evidence="1">Nucleus</location>
    </subcellularLocation>
</comment>
<feature type="domain" description="XRCC4 N-terminal" evidence="6">
    <location>
        <begin position="29"/>
        <end position="110"/>
    </location>
</feature>
<dbReference type="Proteomes" id="UP000822688">
    <property type="component" value="Chromosome 4"/>
</dbReference>
<feature type="region of interest" description="Disordered" evidence="5">
    <location>
        <begin position="315"/>
        <end position="355"/>
    </location>
</feature>
<keyword evidence="4" id="KW-0539">Nucleus</keyword>
<dbReference type="Pfam" id="PF06632">
    <property type="entry name" value="XRCC4"/>
    <property type="match status" value="1"/>
</dbReference>
<feature type="compositionally biased region" description="Basic residues" evidence="5">
    <location>
        <begin position="392"/>
        <end position="413"/>
    </location>
</feature>
<dbReference type="GO" id="GO:0003677">
    <property type="term" value="F:DNA binding"/>
    <property type="evidence" value="ECO:0007669"/>
    <property type="project" value="InterPro"/>
</dbReference>
<evidence type="ECO:0000256" key="2">
    <source>
        <dbReference type="ARBA" id="ARBA00022763"/>
    </source>
</evidence>
<feature type="region of interest" description="Disordered" evidence="5">
    <location>
        <begin position="238"/>
        <end position="271"/>
    </location>
</feature>
<gene>
    <name evidence="8" type="ORF">KC19_4G012300</name>
</gene>
<feature type="compositionally biased region" description="Basic and acidic residues" evidence="5">
    <location>
        <begin position="259"/>
        <end position="271"/>
    </location>
</feature>
<reference evidence="8" key="1">
    <citation type="submission" date="2020-06" db="EMBL/GenBank/DDBJ databases">
        <title>WGS assembly of Ceratodon purpureus strain R40.</title>
        <authorList>
            <person name="Carey S.B."/>
            <person name="Jenkins J."/>
            <person name="Shu S."/>
            <person name="Lovell J.T."/>
            <person name="Sreedasyam A."/>
            <person name="Maumus F."/>
            <person name="Tiley G.P."/>
            <person name="Fernandez-Pozo N."/>
            <person name="Barry K."/>
            <person name="Chen C."/>
            <person name="Wang M."/>
            <person name="Lipzen A."/>
            <person name="Daum C."/>
            <person name="Saski C.A."/>
            <person name="Payton A.C."/>
            <person name="Mcbreen J.C."/>
            <person name="Conrad R.E."/>
            <person name="Kollar L.M."/>
            <person name="Olsson S."/>
            <person name="Huttunen S."/>
            <person name="Landis J.B."/>
            <person name="Wickett N.J."/>
            <person name="Johnson M.G."/>
            <person name="Rensing S.A."/>
            <person name="Grimwood J."/>
            <person name="Schmutz J."/>
            <person name="Mcdaniel S.F."/>
        </authorList>
    </citation>
    <scope>NUCLEOTIDE SEQUENCE</scope>
    <source>
        <strain evidence="8">R40</strain>
    </source>
</reference>
<sequence length="684" mass="75142">MASVGNSTCARFDNVARSGTHYQQEAPFLYVKGTWLPSEFTISVCDGNDAWTGRATKEFVLNKASYLAMTESEYVDSIQYYFSKQQPNARYELKWGKSSSPELLCSKIMPHELILRLETIADSGPGVAADMVQFLLDAHHRLNEELARKTRAFERELAAKDLVLASLRTQGEEEKGSPVDHMNGHANAEPDVRLEKTAGGTSSRGKRKAGASNAETGSRKRAAQAVKPSGALALYQKSSPIPPILPPPLSAMGYLPPKGGEERESSKEPSWLDKIEAKDNGVTDDSNSDEQLLPSRKAFLDRLSDVALMNEEIILLQGKKSSGKKHGKSAGKSGGKSSKKPQSKPSLEDSLDQVEDVVEKGIKSVDTIFNEVSSPLTTPVKQQRKAPATAKKQTKSSSKPKKQPSSRSRKKVKPVAVDSEPEVSDGEPSESPEPLDVPAPGTEEDRAITVQNAEFHDFDASRSEAAFEEGQFWALYDDQDGMPRFYGRVIGVQNEPFQVSVEWLEPFKPNLPANGLVKTAQLSAACGDFTFGSHCTQDLPAFSHVIQVGTDTKRAPVVFWPEKEEIWALYREWDKKQAKKEDGDEEYHYEYDLVKVQSKLSTTDGIAVVPLVKVEGFKSLFTVADEEQTYQIPYKQVQAIFSHCIPKHGMLGSESPGVPVGAWELDPASTPSEYLGTVAQEGMP</sequence>
<evidence type="ECO:0000259" key="7">
    <source>
        <dbReference type="Pfam" id="PF11926"/>
    </source>
</evidence>
<proteinExistence type="predicted"/>
<keyword evidence="3" id="KW-0234">DNA repair</keyword>
<dbReference type="AlphaFoldDB" id="A0A8T0I5A9"/>
<feature type="compositionally biased region" description="Polar residues" evidence="5">
    <location>
        <begin position="370"/>
        <end position="380"/>
    </location>
</feature>
<evidence type="ECO:0000256" key="4">
    <source>
        <dbReference type="ARBA" id="ARBA00023242"/>
    </source>
</evidence>
<dbReference type="PANTHER" id="PTHR45089">
    <property type="entry name" value="DNAJ HEAT SHOCK AMINO-TERMINAL DOMAIN PROTEIN-RELATED"/>
    <property type="match status" value="1"/>
</dbReference>
<comment type="caution">
    <text evidence="8">The sequence shown here is derived from an EMBL/GenBank/DDBJ whole genome shotgun (WGS) entry which is preliminary data.</text>
</comment>
<evidence type="ECO:0000256" key="3">
    <source>
        <dbReference type="ARBA" id="ARBA00023204"/>
    </source>
</evidence>